<evidence type="ECO:0000313" key="3">
    <source>
        <dbReference type="Proteomes" id="UP000322080"/>
    </source>
</evidence>
<protein>
    <submittedName>
        <fullName evidence="2">Helix-turn-helix domain-containing protein</fullName>
    </submittedName>
</protein>
<dbReference type="Pfam" id="PF12728">
    <property type="entry name" value="HTH_17"/>
    <property type="match status" value="1"/>
</dbReference>
<gene>
    <name evidence="2" type="ORF">FVF75_08395</name>
</gene>
<reference evidence="2 3" key="1">
    <citation type="submission" date="2019-08" db="EMBL/GenBank/DDBJ databases">
        <title>Identification of a novel species of the genus Boseongicola.</title>
        <authorList>
            <person name="Zhang X.-Q."/>
        </authorList>
    </citation>
    <scope>NUCLEOTIDE SEQUENCE [LARGE SCALE GENOMIC DNA]</scope>
    <source>
        <strain evidence="2 3">HY14</strain>
    </source>
</reference>
<dbReference type="RefSeq" id="WP_148377527.1">
    <property type="nucleotide sequence ID" value="NZ_VSIY01000005.1"/>
</dbReference>
<dbReference type="InterPro" id="IPR036388">
    <property type="entry name" value="WH-like_DNA-bd_sf"/>
</dbReference>
<feature type="domain" description="Helix-turn-helix" evidence="1">
    <location>
        <begin position="8"/>
        <end position="55"/>
    </location>
</feature>
<sequence>MPEVVEKYLTTKEVATRLRRHPRTIRDWIVYGCPTERGTVHLEATKPGKSWLVHPDWLALFEHRIRPVRRADLDLE</sequence>
<dbReference type="InterPro" id="IPR009061">
    <property type="entry name" value="DNA-bd_dom_put_sf"/>
</dbReference>
<evidence type="ECO:0000313" key="2">
    <source>
        <dbReference type="EMBL" id="TYB81718.1"/>
    </source>
</evidence>
<name>A0A5D0RM70_9RHOB</name>
<dbReference type="Gene3D" id="1.10.10.10">
    <property type="entry name" value="Winged helix-like DNA-binding domain superfamily/Winged helix DNA-binding domain"/>
    <property type="match status" value="1"/>
</dbReference>
<dbReference type="InterPro" id="IPR041657">
    <property type="entry name" value="HTH_17"/>
</dbReference>
<organism evidence="2 3">
    <name type="scientific">Maritimibacter fusiformis</name>
    <dbReference type="NCBI Taxonomy" id="2603819"/>
    <lineage>
        <taxon>Bacteria</taxon>
        <taxon>Pseudomonadati</taxon>
        <taxon>Pseudomonadota</taxon>
        <taxon>Alphaproteobacteria</taxon>
        <taxon>Rhodobacterales</taxon>
        <taxon>Roseobacteraceae</taxon>
        <taxon>Maritimibacter</taxon>
    </lineage>
</organism>
<evidence type="ECO:0000259" key="1">
    <source>
        <dbReference type="Pfam" id="PF12728"/>
    </source>
</evidence>
<dbReference type="SUPFAM" id="SSF46955">
    <property type="entry name" value="Putative DNA-binding domain"/>
    <property type="match status" value="1"/>
</dbReference>
<keyword evidence="3" id="KW-1185">Reference proteome</keyword>
<comment type="caution">
    <text evidence="2">The sequence shown here is derived from an EMBL/GenBank/DDBJ whole genome shotgun (WGS) entry which is preliminary data.</text>
</comment>
<accession>A0A5D0RM70</accession>
<dbReference type="AlphaFoldDB" id="A0A5D0RM70"/>
<proteinExistence type="predicted"/>
<dbReference type="EMBL" id="VSIY01000005">
    <property type="protein sequence ID" value="TYB81718.1"/>
    <property type="molecule type" value="Genomic_DNA"/>
</dbReference>
<dbReference type="Proteomes" id="UP000322080">
    <property type="component" value="Unassembled WGS sequence"/>
</dbReference>